<evidence type="ECO:0000259" key="1">
    <source>
        <dbReference type="Pfam" id="PF13568"/>
    </source>
</evidence>
<reference evidence="2 3" key="1">
    <citation type="submission" date="2018-03" db="EMBL/GenBank/DDBJ databases">
        <title>Genomic Encyclopedia of Type Strains, Phase III (KMG-III): the genomes of soil and plant-associated and newly described type strains.</title>
        <authorList>
            <person name="Whitman W."/>
        </authorList>
    </citation>
    <scope>NUCLEOTIDE SEQUENCE [LARGE SCALE GENOMIC DNA]</scope>
    <source>
        <strain evidence="2 3">CGMCC 1.12700</strain>
    </source>
</reference>
<dbReference type="EMBL" id="PYGD01000007">
    <property type="protein sequence ID" value="PSK90652.1"/>
    <property type="molecule type" value="Genomic_DNA"/>
</dbReference>
<dbReference type="RefSeq" id="WP_106523935.1">
    <property type="nucleotide sequence ID" value="NZ_PYGD01000007.1"/>
</dbReference>
<dbReference type="Proteomes" id="UP000240572">
    <property type="component" value="Unassembled WGS sequence"/>
</dbReference>
<feature type="domain" description="Outer membrane protein beta-barrel" evidence="1">
    <location>
        <begin position="33"/>
        <end position="202"/>
    </location>
</feature>
<dbReference type="AlphaFoldDB" id="A0A2P8D0A2"/>
<dbReference type="InterPro" id="IPR025665">
    <property type="entry name" value="Beta-barrel_OMP_2"/>
</dbReference>
<dbReference type="Pfam" id="PF13568">
    <property type="entry name" value="OMP_b-brl_2"/>
    <property type="match status" value="1"/>
</dbReference>
<evidence type="ECO:0000313" key="2">
    <source>
        <dbReference type="EMBL" id="PSK90652.1"/>
    </source>
</evidence>
<comment type="caution">
    <text evidence="2">The sequence shown here is derived from an EMBL/GenBank/DDBJ whole genome shotgun (WGS) entry which is preliminary data.</text>
</comment>
<keyword evidence="3" id="KW-1185">Reference proteome</keyword>
<dbReference type="OrthoDB" id="1001536at2"/>
<sequence>MRPIQKYYLMLLGIASLILCCPAVPLRAQSSESGERGYFDGSKPFYAGLVAGLNVSTVQRDNFSGYHQPGLNAGATVYWHFAAPLAFSIDLLFSQKGAKGVNTANSPYAGTYYEKYTMRLNYLEVPLLLHYIVSPKWQFGAGASYNALISAKETYETIYPVYIDPDRFPFQKYEIDLVASGSMKLYKGLMLQVRYQYSVTPVRKAWDVPQGLGIGNQLNNMFVFRLAYLF</sequence>
<protein>
    <submittedName>
        <fullName evidence="2">Outer membrane protein with beta-barrel domain</fullName>
    </submittedName>
</protein>
<accession>A0A2P8D0A2</accession>
<gene>
    <name evidence="2" type="ORF">B0I18_10762</name>
</gene>
<evidence type="ECO:0000313" key="3">
    <source>
        <dbReference type="Proteomes" id="UP000240572"/>
    </source>
</evidence>
<proteinExistence type="predicted"/>
<organism evidence="2 3">
    <name type="scientific">Taibaiella chishuiensis</name>
    <dbReference type="NCBI Taxonomy" id="1434707"/>
    <lineage>
        <taxon>Bacteria</taxon>
        <taxon>Pseudomonadati</taxon>
        <taxon>Bacteroidota</taxon>
        <taxon>Chitinophagia</taxon>
        <taxon>Chitinophagales</taxon>
        <taxon>Chitinophagaceae</taxon>
        <taxon>Taibaiella</taxon>
    </lineage>
</organism>
<name>A0A2P8D0A2_9BACT</name>